<evidence type="ECO:0000313" key="2">
    <source>
        <dbReference type="Proteomes" id="UP000557217"/>
    </source>
</evidence>
<dbReference type="RefSeq" id="WP_168412142.1">
    <property type="nucleotide sequence ID" value="NZ_JAAXPW010000008.1"/>
</dbReference>
<dbReference type="Proteomes" id="UP000557217">
    <property type="component" value="Unassembled WGS sequence"/>
</dbReference>
<sequence length="79" mass="9386">MLRNLKKNHWNLYFKKDIEVLGLPLFGFGESPEHGYWSRTMLKKKFGIELTEDQLNNPHGFARGQNGYYPVWNVDKLKM</sequence>
<reference evidence="1 2" key="1">
    <citation type="submission" date="2020-08" db="EMBL/GenBank/DDBJ databases">
        <title>Genomic Encyclopedia of Type Strains, Phase IV (KMG-IV): sequencing the most valuable type-strain genomes for metagenomic binning, comparative biology and taxonomic classification.</title>
        <authorList>
            <person name="Goeker M."/>
        </authorList>
    </citation>
    <scope>NUCLEOTIDE SEQUENCE [LARGE SCALE GENOMIC DNA]</scope>
    <source>
        <strain evidence="1 2">DSM 10633</strain>
    </source>
</reference>
<protein>
    <submittedName>
        <fullName evidence="1">Uncharacterized protein</fullName>
    </submittedName>
</protein>
<proteinExistence type="predicted"/>
<comment type="caution">
    <text evidence="1">The sequence shown here is derived from an EMBL/GenBank/DDBJ whole genome shotgun (WGS) entry which is preliminary data.</text>
</comment>
<dbReference type="AlphaFoldDB" id="A0A840PJQ0"/>
<accession>A0A840PJQ0</accession>
<organism evidence="1 2">
    <name type="scientific">Ureibacillus thermosphaericus</name>
    <dbReference type="NCBI Taxonomy" id="51173"/>
    <lineage>
        <taxon>Bacteria</taxon>
        <taxon>Bacillati</taxon>
        <taxon>Bacillota</taxon>
        <taxon>Bacilli</taxon>
        <taxon>Bacillales</taxon>
        <taxon>Caryophanaceae</taxon>
        <taxon>Ureibacillus</taxon>
    </lineage>
</organism>
<dbReference type="EMBL" id="JACHGZ010000008">
    <property type="protein sequence ID" value="MBB5148635.1"/>
    <property type="molecule type" value="Genomic_DNA"/>
</dbReference>
<evidence type="ECO:0000313" key="1">
    <source>
        <dbReference type="EMBL" id="MBB5148635.1"/>
    </source>
</evidence>
<gene>
    <name evidence="1" type="ORF">HNR36_001021</name>
</gene>
<keyword evidence="2" id="KW-1185">Reference proteome</keyword>
<name>A0A840PJQ0_URETH</name>